<name>A0A1I9YQI1_9BURK</name>
<evidence type="ECO:0000313" key="2">
    <source>
        <dbReference type="EMBL" id="APA88443.1"/>
    </source>
</evidence>
<dbReference type="EMBL" id="CP017562">
    <property type="protein sequence ID" value="APA88443.1"/>
    <property type="molecule type" value="Genomic_DNA"/>
</dbReference>
<feature type="region of interest" description="Disordered" evidence="1">
    <location>
        <begin position="1"/>
        <end position="36"/>
    </location>
</feature>
<sequence>MRNTSVREPHATRNATAIAASVFTRNARDPRAEQRGPWRFRVKTMYQSTTAIVAINPSDSDAAGSRIAPRQATAPQGSLSPPMER</sequence>
<reference evidence="2" key="1">
    <citation type="submission" date="2016-09" db="EMBL/GenBank/DDBJ databases">
        <title>The Complete Genome of Burkholderia sprentiae wsm5005.</title>
        <authorList>
            <person name="De Meyer S."/>
            <person name="Wang P."/>
            <person name="Terpolilli J."/>
        </authorList>
    </citation>
    <scope>NUCLEOTIDE SEQUENCE [LARGE SCALE GENOMIC DNA]</scope>
    <source>
        <strain evidence="2">WSM5005</strain>
    </source>
</reference>
<gene>
    <name evidence="2" type="ORF">BJG93_24105</name>
</gene>
<dbReference type="AlphaFoldDB" id="A0A1I9YQI1"/>
<evidence type="ECO:0000256" key="1">
    <source>
        <dbReference type="SAM" id="MobiDB-lite"/>
    </source>
</evidence>
<accession>A0A1I9YQI1</accession>
<proteinExistence type="predicted"/>
<feature type="compositionally biased region" description="Basic and acidic residues" evidence="1">
    <location>
        <begin position="1"/>
        <end position="11"/>
    </location>
</feature>
<feature type="compositionally biased region" description="Basic and acidic residues" evidence="1">
    <location>
        <begin position="26"/>
        <end position="36"/>
    </location>
</feature>
<protein>
    <submittedName>
        <fullName evidence="2">Uncharacterized protein</fullName>
    </submittedName>
</protein>
<feature type="region of interest" description="Disordered" evidence="1">
    <location>
        <begin position="57"/>
        <end position="85"/>
    </location>
</feature>
<organism evidence="2">
    <name type="scientific">Paraburkholderia sprentiae WSM5005</name>
    <dbReference type="NCBI Taxonomy" id="754502"/>
    <lineage>
        <taxon>Bacteria</taxon>
        <taxon>Pseudomonadati</taxon>
        <taxon>Pseudomonadota</taxon>
        <taxon>Betaproteobacteria</taxon>
        <taxon>Burkholderiales</taxon>
        <taxon>Burkholderiaceae</taxon>
        <taxon>Paraburkholderia</taxon>
    </lineage>
</organism>